<keyword evidence="1" id="KW-0812">Transmembrane</keyword>
<protein>
    <submittedName>
        <fullName evidence="2">Uncharacterized protein</fullName>
    </submittedName>
</protein>
<feature type="transmembrane region" description="Helical" evidence="1">
    <location>
        <begin position="55"/>
        <end position="71"/>
    </location>
</feature>
<dbReference type="Proteomes" id="UP000663848">
    <property type="component" value="Unassembled WGS sequence"/>
</dbReference>
<sequence length="130" mass="15165">MMLKYGSIGPAIFCGYEIYSYLFFGISFNSCIAITTIILVTTTLWHILEAIDRDLHPFIFAIIIQYYIAPIKSFLNIPLTLLLTTFLFPLLNNLLTCNSVQQFIHNMTLLNFRAFFESNNYYKRFYCEAV</sequence>
<evidence type="ECO:0000256" key="1">
    <source>
        <dbReference type="SAM" id="Phobius"/>
    </source>
</evidence>
<feature type="non-terminal residue" evidence="2">
    <location>
        <position position="130"/>
    </location>
</feature>
<evidence type="ECO:0000313" key="3">
    <source>
        <dbReference type="Proteomes" id="UP000663848"/>
    </source>
</evidence>
<dbReference type="AlphaFoldDB" id="A0A822AXV8"/>
<name>A0A822AXV8_9BILA</name>
<reference evidence="2" key="1">
    <citation type="submission" date="2021-02" db="EMBL/GenBank/DDBJ databases">
        <authorList>
            <person name="Nowell W R."/>
        </authorList>
    </citation>
    <scope>NUCLEOTIDE SEQUENCE</scope>
</reference>
<proteinExistence type="predicted"/>
<evidence type="ECO:0000313" key="2">
    <source>
        <dbReference type="EMBL" id="CAF5008501.1"/>
    </source>
</evidence>
<gene>
    <name evidence="2" type="ORF">QYT958_LOCUS38851</name>
</gene>
<feature type="transmembrane region" description="Helical" evidence="1">
    <location>
        <begin position="20"/>
        <end position="48"/>
    </location>
</feature>
<organism evidence="2 3">
    <name type="scientific">Rotaria socialis</name>
    <dbReference type="NCBI Taxonomy" id="392032"/>
    <lineage>
        <taxon>Eukaryota</taxon>
        <taxon>Metazoa</taxon>
        <taxon>Spiralia</taxon>
        <taxon>Gnathifera</taxon>
        <taxon>Rotifera</taxon>
        <taxon>Eurotatoria</taxon>
        <taxon>Bdelloidea</taxon>
        <taxon>Philodinida</taxon>
        <taxon>Philodinidae</taxon>
        <taxon>Rotaria</taxon>
    </lineage>
</organism>
<keyword evidence="1" id="KW-1133">Transmembrane helix</keyword>
<accession>A0A822AXV8</accession>
<dbReference type="EMBL" id="CAJOBR010034862">
    <property type="protein sequence ID" value="CAF5008501.1"/>
    <property type="molecule type" value="Genomic_DNA"/>
</dbReference>
<keyword evidence="1" id="KW-0472">Membrane</keyword>
<comment type="caution">
    <text evidence="2">The sequence shown here is derived from an EMBL/GenBank/DDBJ whole genome shotgun (WGS) entry which is preliminary data.</text>
</comment>